<dbReference type="InterPro" id="IPR029063">
    <property type="entry name" value="SAM-dependent_MTases_sf"/>
</dbReference>
<dbReference type="RefSeq" id="WP_115183818.1">
    <property type="nucleotide sequence ID" value="NZ_CAMKUF010000003.1"/>
</dbReference>
<dbReference type="Gene3D" id="3.40.50.150">
    <property type="entry name" value="Vaccinia Virus protein VP39"/>
    <property type="match status" value="1"/>
</dbReference>
<evidence type="ECO:0000313" key="2">
    <source>
        <dbReference type="Proteomes" id="UP000255529"/>
    </source>
</evidence>
<accession>A0A379ZYP0</accession>
<dbReference type="EMBL" id="UGYN01000002">
    <property type="protein sequence ID" value="SUI70680.1"/>
    <property type="molecule type" value="Genomic_DNA"/>
</dbReference>
<organism evidence="1 2">
    <name type="scientific">Serratia quinivorans</name>
    <dbReference type="NCBI Taxonomy" id="137545"/>
    <lineage>
        <taxon>Bacteria</taxon>
        <taxon>Pseudomonadati</taxon>
        <taxon>Pseudomonadota</taxon>
        <taxon>Gammaproteobacteria</taxon>
        <taxon>Enterobacterales</taxon>
        <taxon>Yersiniaceae</taxon>
        <taxon>Serratia</taxon>
    </lineage>
</organism>
<gene>
    <name evidence="1" type="ORF">NCTC11544_03204</name>
</gene>
<name>A0A379ZYP0_9GAMM</name>
<sequence>MDYSHSVPEKTTDWTSHEVSSKAWMSIRDADLLESLLIGLSKQKKNAPLRVIEWGCGRSTLWYGRFLEHSGIPHQWLGLEHNQSYFESAIAQEFISDPGTRIIHCNNLTGAPAHPWNGGTERVVALFDHGAVAPFESQLISDREVNMDAYVSLPAKWNFHCDLAIIDGRKRRRCTLEAQKLIGDTGIVFLHDAWREHYQSAWPAFKYSRRIGDEWWIGMNHDADLTKLFPWHAFDNHASQG</sequence>
<dbReference type="Proteomes" id="UP000255529">
    <property type="component" value="Unassembled WGS sequence"/>
</dbReference>
<proteinExistence type="predicted"/>
<reference evidence="1 2" key="1">
    <citation type="submission" date="2018-06" db="EMBL/GenBank/DDBJ databases">
        <authorList>
            <consortium name="Pathogen Informatics"/>
            <person name="Doyle S."/>
        </authorList>
    </citation>
    <scope>NUCLEOTIDE SEQUENCE [LARGE SCALE GENOMIC DNA]</scope>
    <source>
        <strain evidence="1 2">NCTC11544</strain>
    </source>
</reference>
<dbReference type="AlphaFoldDB" id="A0A379ZYP0"/>
<evidence type="ECO:0008006" key="3">
    <source>
        <dbReference type="Google" id="ProtNLM"/>
    </source>
</evidence>
<protein>
    <recommendedName>
        <fullName evidence="3">Methyltransferase domain</fullName>
    </recommendedName>
</protein>
<evidence type="ECO:0000313" key="1">
    <source>
        <dbReference type="EMBL" id="SUI70680.1"/>
    </source>
</evidence>